<dbReference type="InterPro" id="IPR001173">
    <property type="entry name" value="Glyco_trans_2-like"/>
</dbReference>
<dbReference type="PANTHER" id="PTHR43685">
    <property type="entry name" value="GLYCOSYLTRANSFERASE"/>
    <property type="match status" value="1"/>
</dbReference>
<dbReference type="CDD" id="cd00761">
    <property type="entry name" value="Glyco_tranf_GTA_type"/>
    <property type="match status" value="1"/>
</dbReference>
<dbReference type="RefSeq" id="WP_379792724.1">
    <property type="nucleotide sequence ID" value="NZ_JBHSQB010000010.1"/>
</dbReference>
<sequence>MISVLIPIYNYDVFPLVSILFEQLEKQNIDFEIICLDDGSTKFQAENNPINTLKNCSYSILEQNIGRSSIRNLLAQKAHFENLLFLDADVIPVHENFISKYIPYLNAEEKVVYGGIQYQEEKPEKSHILRWFYGNSREALSVEKRNDNVYLSFLTLNFLISKSVFRNVSFNEEIPNLRHEDTLFSYDLKKANIKVIHIENPTIHNGLESSKVFLRKSEEALQGLDYLIKNKLISADYVRLSGKFDTLKKYYLNGLFLLFYKTFRNSFLRNLLGKKPSMLVFDLYRLGYFCNLKE</sequence>
<dbReference type="EMBL" id="JBHSQB010000010">
    <property type="protein sequence ID" value="MFC6097747.1"/>
    <property type="molecule type" value="Genomic_DNA"/>
</dbReference>
<evidence type="ECO:0000259" key="1">
    <source>
        <dbReference type="Pfam" id="PF00535"/>
    </source>
</evidence>
<dbReference type="Proteomes" id="UP001596287">
    <property type="component" value="Unassembled WGS sequence"/>
</dbReference>
<dbReference type="Gene3D" id="3.90.550.10">
    <property type="entry name" value="Spore Coat Polysaccharide Biosynthesis Protein SpsA, Chain A"/>
    <property type="match status" value="1"/>
</dbReference>
<dbReference type="PANTHER" id="PTHR43685:SF2">
    <property type="entry name" value="GLYCOSYLTRANSFERASE 2-LIKE DOMAIN-CONTAINING PROTEIN"/>
    <property type="match status" value="1"/>
</dbReference>
<dbReference type="Pfam" id="PF00535">
    <property type="entry name" value="Glycos_transf_2"/>
    <property type="match status" value="1"/>
</dbReference>
<dbReference type="SUPFAM" id="SSF53448">
    <property type="entry name" value="Nucleotide-diphospho-sugar transferases"/>
    <property type="match status" value="1"/>
</dbReference>
<keyword evidence="3" id="KW-1185">Reference proteome</keyword>
<dbReference type="InterPro" id="IPR050834">
    <property type="entry name" value="Glycosyltransf_2"/>
</dbReference>
<comment type="caution">
    <text evidence="2">The sequence shown here is derived from an EMBL/GenBank/DDBJ whole genome shotgun (WGS) entry which is preliminary data.</text>
</comment>
<reference evidence="3" key="1">
    <citation type="journal article" date="2019" name="Int. J. Syst. Evol. Microbiol.">
        <title>The Global Catalogue of Microorganisms (GCM) 10K type strain sequencing project: providing services to taxonomists for standard genome sequencing and annotation.</title>
        <authorList>
            <consortium name="The Broad Institute Genomics Platform"/>
            <consortium name="The Broad Institute Genome Sequencing Center for Infectious Disease"/>
            <person name="Wu L."/>
            <person name="Ma J."/>
        </authorList>
    </citation>
    <scope>NUCLEOTIDE SEQUENCE [LARGE SCALE GENOMIC DNA]</scope>
    <source>
        <strain evidence="3">CCUG 49679</strain>
    </source>
</reference>
<proteinExistence type="predicted"/>
<organism evidence="2 3">
    <name type="scientific">Flavobacterium qiangtangense</name>
    <dbReference type="NCBI Taxonomy" id="1442595"/>
    <lineage>
        <taxon>Bacteria</taxon>
        <taxon>Pseudomonadati</taxon>
        <taxon>Bacteroidota</taxon>
        <taxon>Flavobacteriia</taxon>
        <taxon>Flavobacteriales</taxon>
        <taxon>Flavobacteriaceae</taxon>
        <taxon>Flavobacterium</taxon>
    </lineage>
</organism>
<evidence type="ECO:0000313" key="3">
    <source>
        <dbReference type="Proteomes" id="UP001596287"/>
    </source>
</evidence>
<evidence type="ECO:0000313" key="2">
    <source>
        <dbReference type="EMBL" id="MFC6097747.1"/>
    </source>
</evidence>
<gene>
    <name evidence="2" type="ORF">ACFPVY_13910</name>
</gene>
<dbReference type="InterPro" id="IPR029044">
    <property type="entry name" value="Nucleotide-diphossugar_trans"/>
</dbReference>
<name>A0ABW1PSH1_9FLAO</name>
<feature type="domain" description="Glycosyltransferase 2-like" evidence="1">
    <location>
        <begin position="3"/>
        <end position="138"/>
    </location>
</feature>
<protein>
    <submittedName>
        <fullName evidence="2">Glycosyltransferase family 2 protein</fullName>
    </submittedName>
</protein>
<accession>A0ABW1PSH1</accession>